<dbReference type="Gene3D" id="3.30.750.24">
    <property type="entry name" value="STAS domain"/>
    <property type="match status" value="1"/>
</dbReference>
<dbReference type="EMBL" id="DXCF01000027">
    <property type="protein sequence ID" value="HIZ09863.1"/>
    <property type="molecule type" value="Genomic_DNA"/>
</dbReference>
<dbReference type="SUPFAM" id="SSF52091">
    <property type="entry name" value="SpoIIaa-like"/>
    <property type="match status" value="1"/>
</dbReference>
<dbReference type="PANTHER" id="PTHR33495">
    <property type="entry name" value="ANTI-SIGMA FACTOR ANTAGONIST TM_1081-RELATED-RELATED"/>
    <property type="match status" value="1"/>
</dbReference>
<organism evidence="4 5">
    <name type="scientific">Candidatus Borkfalkia avicola</name>
    <dbReference type="NCBI Taxonomy" id="2838503"/>
    <lineage>
        <taxon>Bacteria</taxon>
        <taxon>Bacillati</taxon>
        <taxon>Bacillota</taxon>
        <taxon>Clostridia</taxon>
        <taxon>Christensenellales</taxon>
        <taxon>Christensenellaceae</taxon>
        <taxon>Candidatus Borkfalkia</taxon>
    </lineage>
</organism>
<evidence type="ECO:0000256" key="2">
    <source>
        <dbReference type="RuleBase" id="RU003749"/>
    </source>
</evidence>
<name>A0A9D2D784_9FIRM</name>
<dbReference type="InterPro" id="IPR003658">
    <property type="entry name" value="Anti-sigma_ant"/>
</dbReference>
<sequence>MQVEGRMCGDTLYIFLSGELDEYGAPAARAAADAVIEKNIASERVVFDLSGVKFMDSSGIGFLIGRYKKLQRSRTPAYISSPNLAADKVLSVSGVYSLMPRL</sequence>
<gene>
    <name evidence="4" type="ORF">H9726_05160</name>
</gene>
<dbReference type="Proteomes" id="UP000824025">
    <property type="component" value="Unassembled WGS sequence"/>
</dbReference>
<evidence type="ECO:0000259" key="3">
    <source>
        <dbReference type="PROSITE" id="PS50801"/>
    </source>
</evidence>
<protein>
    <recommendedName>
        <fullName evidence="2">Anti-sigma factor antagonist</fullName>
    </recommendedName>
</protein>
<proteinExistence type="inferred from homology"/>
<dbReference type="CDD" id="cd07043">
    <property type="entry name" value="STAS_anti-anti-sigma_factors"/>
    <property type="match status" value="1"/>
</dbReference>
<dbReference type="InterPro" id="IPR036513">
    <property type="entry name" value="STAS_dom_sf"/>
</dbReference>
<dbReference type="PROSITE" id="PS50801">
    <property type="entry name" value="STAS"/>
    <property type="match status" value="1"/>
</dbReference>
<dbReference type="Pfam" id="PF01740">
    <property type="entry name" value="STAS"/>
    <property type="match status" value="1"/>
</dbReference>
<dbReference type="NCBIfam" id="TIGR00377">
    <property type="entry name" value="ant_ant_sig"/>
    <property type="match status" value="1"/>
</dbReference>
<dbReference type="PANTHER" id="PTHR33495:SF2">
    <property type="entry name" value="ANTI-SIGMA FACTOR ANTAGONIST TM_1081-RELATED"/>
    <property type="match status" value="1"/>
</dbReference>
<accession>A0A9D2D784</accession>
<reference evidence="4" key="1">
    <citation type="journal article" date="2021" name="PeerJ">
        <title>Extensive microbial diversity within the chicken gut microbiome revealed by metagenomics and culture.</title>
        <authorList>
            <person name="Gilroy R."/>
            <person name="Ravi A."/>
            <person name="Getino M."/>
            <person name="Pursley I."/>
            <person name="Horton D.L."/>
            <person name="Alikhan N.F."/>
            <person name="Baker D."/>
            <person name="Gharbi K."/>
            <person name="Hall N."/>
            <person name="Watson M."/>
            <person name="Adriaenssens E.M."/>
            <person name="Foster-Nyarko E."/>
            <person name="Jarju S."/>
            <person name="Secka A."/>
            <person name="Antonio M."/>
            <person name="Oren A."/>
            <person name="Chaudhuri R.R."/>
            <person name="La Ragione R."/>
            <person name="Hildebrand F."/>
            <person name="Pallen M.J."/>
        </authorList>
    </citation>
    <scope>NUCLEOTIDE SEQUENCE</scope>
    <source>
        <strain evidence="4">CHK192-19661</strain>
    </source>
</reference>
<evidence type="ECO:0000313" key="4">
    <source>
        <dbReference type="EMBL" id="HIZ09863.1"/>
    </source>
</evidence>
<dbReference type="AlphaFoldDB" id="A0A9D2D784"/>
<dbReference type="GO" id="GO:0043856">
    <property type="term" value="F:anti-sigma factor antagonist activity"/>
    <property type="evidence" value="ECO:0007669"/>
    <property type="project" value="InterPro"/>
</dbReference>
<comment type="similarity">
    <text evidence="1 2">Belongs to the anti-sigma-factor antagonist family.</text>
</comment>
<evidence type="ECO:0000256" key="1">
    <source>
        <dbReference type="ARBA" id="ARBA00009013"/>
    </source>
</evidence>
<evidence type="ECO:0000313" key="5">
    <source>
        <dbReference type="Proteomes" id="UP000824025"/>
    </source>
</evidence>
<feature type="domain" description="STAS" evidence="3">
    <location>
        <begin position="1"/>
        <end position="102"/>
    </location>
</feature>
<reference evidence="4" key="2">
    <citation type="submission" date="2021-04" db="EMBL/GenBank/DDBJ databases">
        <authorList>
            <person name="Gilroy R."/>
        </authorList>
    </citation>
    <scope>NUCLEOTIDE SEQUENCE</scope>
    <source>
        <strain evidence="4">CHK192-19661</strain>
    </source>
</reference>
<comment type="caution">
    <text evidence="4">The sequence shown here is derived from an EMBL/GenBank/DDBJ whole genome shotgun (WGS) entry which is preliminary data.</text>
</comment>
<dbReference type="InterPro" id="IPR002645">
    <property type="entry name" value="STAS_dom"/>
</dbReference>